<protein>
    <recommendedName>
        <fullName evidence="8">tRNA-specific adenosine deaminase</fullName>
        <ecNumber evidence="8">3.5.4.33</ecNumber>
    </recommendedName>
</protein>
<dbReference type="PANTHER" id="PTHR11079:SF202">
    <property type="entry name" value="TRNA-SPECIFIC ADENOSINE DEAMINASE"/>
    <property type="match status" value="1"/>
</dbReference>
<comment type="caution">
    <text evidence="10">The sequence shown here is derived from an EMBL/GenBank/DDBJ whole genome shotgun (WGS) entry which is preliminary data.</text>
</comment>
<dbReference type="STRING" id="1220535.IMCC14465_11470"/>
<dbReference type="SUPFAM" id="SSF53927">
    <property type="entry name" value="Cytidine deaminase-like"/>
    <property type="match status" value="1"/>
</dbReference>
<evidence type="ECO:0000313" key="10">
    <source>
        <dbReference type="EMBL" id="EJW21351.1"/>
    </source>
</evidence>
<comment type="function">
    <text evidence="8">Catalyzes the deamination of adenosine to inosine at the wobble position 34 of tRNA(Arg2).</text>
</comment>
<evidence type="ECO:0000256" key="5">
    <source>
        <dbReference type="ARBA" id="ARBA00022801"/>
    </source>
</evidence>
<evidence type="ECO:0000256" key="7">
    <source>
        <dbReference type="ARBA" id="ARBA00048045"/>
    </source>
</evidence>
<gene>
    <name evidence="8" type="primary">tadA</name>
    <name evidence="10" type="ORF">IMCC14465_11470</name>
</gene>
<dbReference type="PROSITE" id="PS00903">
    <property type="entry name" value="CYT_DCMP_DEAMINASES_1"/>
    <property type="match status" value="1"/>
</dbReference>
<dbReference type="InterPro" id="IPR016193">
    <property type="entry name" value="Cytidine_deaminase-like"/>
</dbReference>
<dbReference type="Gene3D" id="3.40.140.10">
    <property type="entry name" value="Cytidine Deaminase, domain 2"/>
    <property type="match status" value="1"/>
</dbReference>
<dbReference type="CDD" id="cd01285">
    <property type="entry name" value="nucleoside_deaminase"/>
    <property type="match status" value="1"/>
</dbReference>
<organism evidence="10 11">
    <name type="scientific">alpha proteobacterium IMCC14465</name>
    <dbReference type="NCBI Taxonomy" id="1220535"/>
    <lineage>
        <taxon>Bacteria</taxon>
        <taxon>Pseudomonadati</taxon>
        <taxon>Pseudomonadota</taxon>
        <taxon>Alphaproteobacteria</taxon>
        <taxon>PS1 clade</taxon>
    </lineage>
</organism>
<evidence type="ECO:0000256" key="1">
    <source>
        <dbReference type="ARBA" id="ARBA00010669"/>
    </source>
</evidence>
<name>J9DHH1_9PROT</name>
<evidence type="ECO:0000313" key="11">
    <source>
        <dbReference type="Proteomes" id="UP000004836"/>
    </source>
</evidence>
<evidence type="ECO:0000256" key="4">
    <source>
        <dbReference type="ARBA" id="ARBA00022723"/>
    </source>
</evidence>
<evidence type="ECO:0000256" key="3">
    <source>
        <dbReference type="ARBA" id="ARBA00022694"/>
    </source>
</evidence>
<sequence length="158" mass="17054">MSDPKPPQTTPQTTPMQHALAQAEAARARGEVPVGAVITDAKGLVIAANGNRIIEHADPTAHAEMLVIREATKVLKNERLVDCNLYVTLEPCPMCAGAISLARIKRLYYGAADEKAGGAEHGVRLFSHPSCHHRPEIYGGIDETACATILREFFSAKR</sequence>
<dbReference type="InterPro" id="IPR002125">
    <property type="entry name" value="CMP_dCMP_dom"/>
</dbReference>
<dbReference type="eggNOG" id="COG0590">
    <property type="taxonomic scope" value="Bacteria"/>
</dbReference>
<evidence type="ECO:0000259" key="9">
    <source>
        <dbReference type="PROSITE" id="PS51747"/>
    </source>
</evidence>
<feature type="binding site" evidence="8">
    <location>
        <position position="92"/>
    </location>
    <ligand>
        <name>Zn(2+)</name>
        <dbReference type="ChEBI" id="CHEBI:29105"/>
        <note>catalytic</note>
    </ligand>
</feature>
<comment type="catalytic activity">
    <reaction evidence="7 8">
        <text>adenosine(34) in tRNA + H2O + H(+) = inosine(34) in tRNA + NH4(+)</text>
        <dbReference type="Rhea" id="RHEA:43168"/>
        <dbReference type="Rhea" id="RHEA-COMP:10373"/>
        <dbReference type="Rhea" id="RHEA-COMP:10374"/>
        <dbReference type="ChEBI" id="CHEBI:15377"/>
        <dbReference type="ChEBI" id="CHEBI:15378"/>
        <dbReference type="ChEBI" id="CHEBI:28938"/>
        <dbReference type="ChEBI" id="CHEBI:74411"/>
        <dbReference type="ChEBI" id="CHEBI:82852"/>
        <dbReference type="EC" id="3.5.4.33"/>
    </reaction>
</comment>
<accession>J9DHH1</accession>
<dbReference type="Pfam" id="PF14437">
    <property type="entry name" value="MafB19-deam"/>
    <property type="match status" value="1"/>
</dbReference>
<dbReference type="GO" id="GO:0008270">
    <property type="term" value="F:zinc ion binding"/>
    <property type="evidence" value="ECO:0007669"/>
    <property type="project" value="UniProtKB-UniRule"/>
</dbReference>
<evidence type="ECO:0000256" key="6">
    <source>
        <dbReference type="ARBA" id="ARBA00022833"/>
    </source>
</evidence>
<dbReference type="EMBL" id="ALYF01000003">
    <property type="protein sequence ID" value="EJW21351.1"/>
    <property type="molecule type" value="Genomic_DNA"/>
</dbReference>
<dbReference type="AlphaFoldDB" id="J9DHH1"/>
<dbReference type="PANTHER" id="PTHR11079">
    <property type="entry name" value="CYTOSINE DEAMINASE FAMILY MEMBER"/>
    <property type="match status" value="1"/>
</dbReference>
<feature type="active site" description="Proton donor" evidence="8">
    <location>
        <position position="64"/>
    </location>
</feature>
<dbReference type="HAMAP" id="MF_00972">
    <property type="entry name" value="tRNA_aden_deaminase"/>
    <property type="match status" value="1"/>
</dbReference>
<comment type="similarity">
    <text evidence="1">Belongs to the cytidine and deoxycytidylate deaminase family. ADAT2 subfamily.</text>
</comment>
<comment type="subunit">
    <text evidence="2 8">Homodimer.</text>
</comment>
<keyword evidence="11" id="KW-1185">Reference proteome</keyword>
<keyword evidence="6 8" id="KW-0862">Zinc</keyword>
<feature type="binding site" evidence="8">
    <location>
        <position position="95"/>
    </location>
    <ligand>
        <name>Zn(2+)</name>
        <dbReference type="ChEBI" id="CHEBI:29105"/>
        <note>catalytic</note>
    </ligand>
</feature>
<dbReference type="Proteomes" id="UP000004836">
    <property type="component" value="Unassembled WGS sequence"/>
</dbReference>
<evidence type="ECO:0000256" key="2">
    <source>
        <dbReference type="ARBA" id="ARBA00011738"/>
    </source>
</evidence>
<dbReference type="EC" id="3.5.4.33" evidence="8"/>
<dbReference type="PROSITE" id="PS51747">
    <property type="entry name" value="CYT_DCMP_DEAMINASES_2"/>
    <property type="match status" value="1"/>
</dbReference>
<proteinExistence type="inferred from homology"/>
<dbReference type="PATRIC" id="fig|1220535.3.peg.1141"/>
<keyword evidence="3 8" id="KW-0819">tRNA processing</keyword>
<dbReference type="GO" id="GO:0052717">
    <property type="term" value="F:tRNA-specific adenosine-34 deaminase activity"/>
    <property type="evidence" value="ECO:0007669"/>
    <property type="project" value="UniProtKB-UniRule"/>
</dbReference>
<keyword evidence="4 8" id="KW-0479">Metal-binding</keyword>
<keyword evidence="5 8" id="KW-0378">Hydrolase</keyword>
<dbReference type="GO" id="GO:0002100">
    <property type="term" value="P:tRNA wobble adenosine to inosine editing"/>
    <property type="evidence" value="ECO:0007669"/>
    <property type="project" value="UniProtKB-UniRule"/>
</dbReference>
<evidence type="ECO:0000256" key="8">
    <source>
        <dbReference type="HAMAP-Rule" id="MF_00972"/>
    </source>
</evidence>
<comment type="cofactor">
    <cofactor evidence="8">
        <name>Zn(2+)</name>
        <dbReference type="ChEBI" id="CHEBI:29105"/>
    </cofactor>
    <text evidence="8">Binds 1 zinc ion per subunit.</text>
</comment>
<dbReference type="InterPro" id="IPR028883">
    <property type="entry name" value="tRNA_aden_deaminase"/>
</dbReference>
<feature type="binding site" evidence="8">
    <location>
        <position position="62"/>
    </location>
    <ligand>
        <name>Zn(2+)</name>
        <dbReference type="ChEBI" id="CHEBI:29105"/>
        <note>catalytic</note>
    </ligand>
</feature>
<feature type="domain" description="CMP/dCMP-type deaminase" evidence="9">
    <location>
        <begin position="10"/>
        <end position="120"/>
    </location>
</feature>
<dbReference type="InterPro" id="IPR058535">
    <property type="entry name" value="MafB19-deam"/>
</dbReference>
<dbReference type="InterPro" id="IPR016192">
    <property type="entry name" value="APOBEC/CMP_deaminase_Zn-bd"/>
</dbReference>
<reference evidence="10 11" key="1">
    <citation type="journal article" date="2012" name="J. Bacteriol.">
        <title>Genome Sequence of Strain IMCC14465, Isolated from the East Sea, Belonging to the PS1 Clade of Alphaproteobacteria.</title>
        <authorList>
            <person name="Yang S.J."/>
            <person name="Kang I."/>
            <person name="Cho J.C."/>
        </authorList>
    </citation>
    <scope>NUCLEOTIDE SEQUENCE [LARGE SCALE GENOMIC DNA]</scope>
    <source>
        <strain evidence="10 11">IMCC14465</strain>
    </source>
</reference>